<keyword evidence="1" id="KW-0812">Transmembrane</keyword>
<sequence>MVSIVFEPKGNDDVLVTSLSVHRTAESRADAVALQETEPMLLIITILILFVYTVVLIMFFMGWFTLIPTMCHPRREIPFSRVRSPRRNSKFHDLESVTSSQSLDVISRSPIPFEHSHKLSLVNLKPIRYNDYLHPKYSLPPMKMNLSQEQMEYERYLRTPISALRSSKEKLNKSETYVISIPVPQII</sequence>
<dbReference type="AlphaFoldDB" id="A0A1I7YTJ5"/>
<keyword evidence="1" id="KW-1133">Transmembrane helix</keyword>
<proteinExistence type="predicted"/>
<evidence type="ECO:0000313" key="3">
    <source>
        <dbReference type="WBParaSite" id="L893_g19699.t1"/>
    </source>
</evidence>
<protein>
    <submittedName>
        <fullName evidence="3">Uncharacterized protein</fullName>
    </submittedName>
</protein>
<dbReference type="WBParaSite" id="L893_g19699.t1">
    <property type="protein sequence ID" value="L893_g19699.t1"/>
    <property type="gene ID" value="L893_g19699"/>
</dbReference>
<keyword evidence="2" id="KW-1185">Reference proteome</keyword>
<name>A0A1I7YTJ5_9BILA</name>
<organism evidence="2 3">
    <name type="scientific">Steinernema glaseri</name>
    <dbReference type="NCBI Taxonomy" id="37863"/>
    <lineage>
        <taxon>Eukaryota</taxon>
        <taxon>Metazoa</taxon>
        <taxon>Ecdysozoa</taxon>
        <taxon>Nematoda</taxon>
        <taxon>Chromadorea</taxon>
        <taxon>Rhabditida</taxon>
        <taxon>Tylenchina</taxon>
        <taxon>Panagrolaimomorpha</taxon>
        <taxon>Strongyloidoidea</taxon>
        <taxon>Steinernematidae</taxon>
        <taxon>Steinernema</taxon>
    </lineage>
</organism>
<feature type="transmembrane region" description="Helical" evidence="1">
    <location>
        <begin position="40"/>
        <end position="66"/>
    </location>
</feature>
<dbReference type="Proteomes" id="UP000095287">
    <property type="component" value="Unplaced"/>
</dbReference>
<accession>A0A1I7YTJ5</accession>
<keyword evidence="1" id="KW-0472">Membrane</keyword>
<evidence type="ECO:0000256" key="1">
    <source>
        <dbReference type="SAM" id="Phobius"/>
    </source>
</evidence>
<evidence type="ECO:0000313" key="2">
    <source>
        <dbReference type="Proteomes" id="UP000095287"/>
    </source>
</evidence>
<reference evidence="3" key="1">
    <citation type="submission" date="2016-11" db="UniProtKB">
        <authorList>
            <consortium name="WormBaseParasite"/>
        </authorList>
    </citation>
    <scope>IDENTIFICATION</scope>
</reference>